<evidence type="ECO:0000259" key="1">
    <source>
        <dbReference type="Pfam" id="PF13701"/>
    </source>
</evidence>
<keyword evidence="3" id="KW-1185">Reference proteome</keyword>
<dbReference type="InterPro" id="IPR025668">
    <property type="entry name" value="Tnp_DDE_dom"/>
</dbReference>
<protein>
    <recommendedName>
        <fullName evidence="1">Transposase DDE domain-containing protein</fullName>
    </recommendedName>
</protein>
<dbReference type="Pfam" id="PF13701">
    <property type="entry name" value="DDE_Tnp_1_4"/>
    <property type="match status" value="1"/>
</dbReference>
<evidence type="ECO:0000313" key="2">
    <source>
        <dbReference type="EMBL" id="MBP2383299.1"/>
    </source>
</evidence>
<feature type="domain" description="Transposase DDE" evidence="1">
    <location>
        <begin position="65"/>
        <end position="380"/>
    </location>
</feature>
<accession>A0ABS4X4B1</accession>
<evidence type="ECO:0000313" key="3">
    <source>
        <dbReference type="Proteomes" id="UP001519290"/>
    </source>
</evidence>
<dbReference type="InterPro" id="IPR047960">
    <property type="entry name" value="Transpos_IS1380"/>
</dbReference>
<gene>
    <name evidence="2" type="ORF">JOF43_003288</name>
</gene>
<dbReference type="EMBL" id="JAGIOD010000002">
    <property type="protein sequence ID" value="MBP2383299.1"/>
    <property type="molecule type" value="Genomic_DNA"/>
</dbReference>
<proteinExistence type="predicted"/>
<dbReference type="Proteomes" id="UP001519290">
    <property type="component" value="Unassembled WGS sequence"/>
</dbReference>
<reference evidence="2 3" key="1">
    <citation type="submission" date="2021-03" db="EMBL/GenBank/DDBJ databases">
        <title>Sequencing the genomes of 1000 actinobacteria strains.</title>
        <authorList>
            <person name="Klenk H.-P."/>
        </authorList>
    </citation>
    <scope>NUCLEOTIDE SEQUENCE [LARGE SCALE GENOMIC DNA]</scope>
    <source>
        <strain evidence="2 3">DSM 14566</strain>
    </source>
</reference>
<dbReference type="NCBIfam" id="NF033539">
    <property type="entry name" value="transpos_IS1380"/>
    <property type="match status" value="1"/>
</dbReference>
<sequence length="384" mass="41231">MDLLRHGGMGRAFTERRAPTTLGTHVRSYTFGHVRQLDAVASRLLAGLAGRVPGLLAGAGQVAYLDVDDTIRATHGYAKQGAGYGYSGVKGLNAQVATLSTPLAAPAITGIRLRKGSSASAHGAAKLISESLATARRAGAGGLVTVRADSAYYQQSVVAAARRGGAHFSLTARMNPGVVAAISRIPEDAWVGIKYPQAIWDEREQRWVSDAEVAEIPYTAFTSRRQDQHVTARLIVRRVKRLDPTGGGQDELLAAYRHHAVFTDFPLSMLDAEASHRDHAIVEQIIADLKNGPLAHLPSGVFTANSAWTVLAAIAFNLTRAAGVLASKLHAKARTATILAQLIAVPARIANRARSWRLHLPRNWPWQSGWEALFEATEKLPMTA</sequence>
<organism evidence="2 3">
    <name type="scientific">Brachybacterium sacelli</name>
    <dbReference type="NCBI Taxonomy" id="173364"/>
    <lineage>
        <taxon>Bacteria</taxon>
        <taxon>Bacillati</taxon>
        <taxon>Actinomycetota</taxon>
        <taxon>Actinomycetes</taxon>
        <taxon>Micrococcales</taxon>
        <taxon>Dermabacteraceae</taxon>
        <taxon>Brachybacterium</taxon>
    </lineage>
</organism>
<comment type="caution">
    <text evidence="2">The sequence shown here is derived from an EMBL/GenBank/DDBJ whole genome shotgun (WGS) entry which is preliminary data.</text>
</comment>
<name>A0ABS4X4B1_9MICO</name>